<evidence type="ECO:0000256" key="2">
    <source>
        <dbReference type="ARBA" id="ARBA00022859"/>
    </source>
</evidence>
<dbReference type="RefSeq" id="XP_016984791.2">
    <property type="nucleotide sequence ID" value="XM_017129302.2"/>
</dbReference>
<name>A0A6P4FH08_DRORH</name>
<dbReference type="Gene3D" id="2.60.40.10">
    <property type="entry name" value="Immunoglobulins"/>
    <property type="match status" value="1"/>
</dbReference>
<dbReference type="InterPro" id="IPR008930">
    <property type="entry name" value="Terpenoid_cyclase/PrenylTrfase"/>
</dbReference>
<dbReference type="Gene3D" id="6.20.50.160">
    <property type="match status" value="1"/>
</dbReference>
<dbReference type="Pfam" id="PF00207">
    <property type="entry name" value="A2M"/>
    <property type="match status" value="1"/>
</dbReference>
<dbReference type="InterPro" id="IPR019742">
    <property type="entry name" value="MacrogloblnA2_CS"/>
</dbReference>
<feature type="domain" description="Alpha-macroglobulin receptor-binding" evidence="12">
    <location>
        <begin position="1396"/>
        <end position="1486"/>
    </location>
</feature>
<evidence type="ECO:0000256" key="8">
    <source>
        <dbReference type="ARBA" id="ARBA00078071"/>
    </source>
</evidence>
<keyword evidence="5" id="KW-0325">Glycoprotein</keyword>
<comment type="subunit">
    <text evidence="7">Heterodimer of a TEP1-N chain and an TEP1-C chain non-covalently linked. Forms a complex composed of TEP1-N and TEP1-C heterodimer, LRIM1 and APL1C; the interaction stabilizes TEP1-N and TEP1-C heterodimer, prevents its binding to tissues while circulating in the hemolymph and protects the thioester bond from hydrolysis. Mature TEP1 and to a lesser extent full-length TEP1 interact with SPCLIP1; the interaction is induced by microbial infection.</text>
</comment>
<dbReference type="InterPro" id="IPR013783">
    <property type="entry name" value="Ig-like_fold"/>
</dbReference>
<evidence type="ECO:0000256" key="6">
    <source>
        <dbReference type="ARBA" id="ARBA00057615"/>
    </source>
</evidence>
<dbReference type="GO" id="GO:0004866">
    <property type="term" value="F:endopeptidase inhibitor activity"/>
    <property type="evidence" value="ECO:0007669"/>
    <property type="project" value="InterPro"/>
</dbReference>
<feature type="domain" description="Alpha-2-macroglobulin" evidence="11">
    <location>
        <begin position="775"/>
        <end position="866"/>
    </location>
</feature>
<dbReference type="OrthoDB" id="9998011at2759"/>
<dbReference type="Gene3D" id="2.60.40.1930">
    <property type="match status" value="2"/>
</dbReference>
<protein>
    <recommendedName>
        <fullName evidence="8">TEP1-F</fullName>
    </recommendedName>
</protein>
<dbReference type="FunFam" id="2.60.40.690:FF:000003">
    <property type="entry name" value="Thioester-containing protein 2, isoform B"/>
    <property type="match status" value="1"/>
</dbReference>
<dbReference type="Pfam" id="PF17791">
    <property type="entry name" value="MG3"/>
    <property type="match status" value="1"/>
</dbReference>
<dbReference type="Gene3D" id="2.60.40.690">
    <property type="entry name" value="Alpha-macroglobulin, receptor-binding domain"/>
    <property type="match status" value="1"/>
</dbReference>
<dbReference type="Gene3D" id="2.60.40.1940">
    <property type="match status" value="1"/>
</dbReference>
<evidence type="ECO:0000313" key="13">
    <source>
        <dbReference type="RefSeq" id="XP_016984791.1"/>
    </source>
</evidence>
<dbReference type="SMART" id="SM01419">
    <property type="entry name" value="Thiol-ester_cl"/>
    <property type="match status" value="1"/>
</dbReference>
<dbReference type="Pfam" id="PF07677">
    <property type="entry name" value="A2M_recep"/>
    <property type="match status" value="1"/>
</dbReference>
<proteinExistence type="predicted"/>
<evidence type="ECO:0000256" key="1">
    <source>
        <dbReference type="ARBA" id="ARBA00022729"/>
    </source>
</evidence>
<dbReference type="FunFam" id="2.60.40.10:FF:000155">
    <property type="entry name" value="complement C3 isoform X1"/>
    <property type="match status" value="1"/>
</dbReference>
<feature type="signal peptide" evidence="9">
    <location>
        <begin position="1"/>
        <end position="26"/>
    </location>
</feature>
<organism evidence="13">
    <name type="scientific">Drosophila rhopaloa</name>
    <name type="common">Fruit fly</name>
    <dbReference type="NCBI Taxonomy" id="1041015"/>
    <lineage>
        <taxon>Eukaryota</taxon>
        <taxon>Metazoa</taxon>
        <taxon>Ecdysozoa</taxon>
        <taxon>Arthropoda</taxon>
        <taxon>Hexapoda</taxon>
        <taxon>Insecta</taxon>
        <taxon>Pterygota</taxon>
        <taxon>Neoptera</taxon>
        <taxon>Endopterygota</taxon>
        <taxon>Diptera</taxon>
        <taxon>Brachycera</taxon>
        <taxon>Muscomorpha</taxon>
        <taxon>Ephydroidea</taxon>
        <taxon>Drosophilidae</taxon>
        <taxon>Drosophila</taxon>
        <taxon>Sophophora</taxon>
    </lineage>
</organism>
<dbReference type="PANTHER" id="PTHR11412:SF136">
    <property type="entry name" value="CD109 ANTIGEN"/>
    <property type="match status" value="1"/>
</dbReference>
<dbReference type="SUPFAM" id="SSF49410">
    <property type="entry name" value="Alpha-macroglobulin receptor domain"/>
    <property type="match status" value="1"/>
</dbReference>
<dbReference type="Gene3D" id="2.60.120.1540">
    <property type="match status" value="1"/>
</dbReference>
<keyword evidence="4" id="KW-1015">Disulfide bond</keyword>
<reference evidence="13" key="1">
    <citation type="submission" date="2025-08" db="UniProtKB">
        <authorList>
            <consortium name="RefSeq"/>
        </authorList>
    </citation>
    <scope>IDENTIFICATION</scope>
</reference>
<dbReference type="InterPro" id="IPR041555">
    <property type="entry name" value="MG3"/>
</dbReference>
<dbReference type="Pfam" id="PF07678">
    <property type="entry name" value="TED_complement"/>
    <property type="match status" value="1"/>
</dbReference>
<evidence type="ECO:0000259" key="12">
    <source>
        <dbReference type="SMART" id="SM01361"/>
    </source>
</evidence>
<dbReference type="InterPro" id="IPR036595">
    <property type="entry name" value="A-macroglobulin_rcpt-bd_sf"/>
</dbReference>
<gene>
    <name evidence="13" type="primary">LOC108048557</name>
</gene>
<dbReference type="InterPro" id="IPR009048">
    <property type="entry name" value="A-macroglobulin_rcpt-bd"/>
</dbReference>
<dbReference type="InterPro" id="IPR050473">
    <property type="entry name" value="A2M/Complement_sys"/>
</dbReference>
<dbReference type="PANTHER" id="PTHR11412">
    <property type="entry name" value="MACROGLOBULIN / COMPLEMENT"/>
    <property type="match status" value="1"/>
</dbReference>
<dbReference type="FunFam" id="2.60.40.1930:FF:000001">
    <property type="entry name" value="CD109 isoform 3"/>
    <property type="match status" value="1"/>
</dbReference>
<dbReference type="Pfam" id="PF07703">
    <property type="entry name" value="A2M_BRD"/>
    <property type="match status" value="1"/>
</dbReference>
<feature type="domain" description="Alpha-2-macroglobulin bait region" evidence="10">
    <location>
        <begin position="516"/>
        <end position="653"/>
    </location>
</feature>
<dbReference type="InterPro" id="IPR002890">
    <property type="entry name" value="MG2"/>
</dbReference>
<accession>A0A6P4FH08</accession>
<evidence type="ECO:0000259" key="11">
    <source>
        <dbReference type="SMART" id="SM01360"/>
    </source>
</evidence>
<dbReference type="Gene3D" id="1.50.10.20">
    <property type="match status" value="1"/>
</dbReference>
<sequence>MRRADAFAVTVCAILALLQTMEPVKAEGKYTIVGPGTIHSHREYNVAVAVHQTKEPVTLKVGITGPSYNETQTVELAKSDEFKQITFKLPPLESGDYNLTAEGIKGLEFKNSTKLNYENFKPYIKIQTDKGKYKPGDTINYRVLFLNENLLPDTAEDEVVVWFEDSKRNRIKQEKHIKTTGGVYTGKFELSEFATLGSWSLQVQNGGQQSNTEGGMFGRHYRPYPFWRRSDERVNFEVEKYVLPKYSVKMEATKQVSVRDGELNVVLKANYTYGKPVNGKVLVNVHLDETSVWENVDGKTVRNDFPGHSVIGTADMVGGKAKLTLDLKEFASYLPHKTSSSYATITATVEEDFTGVKLNETAGVQLYPYRYEMSCTDYSTCFSFKPDKEHEIDFKITFVDGSLVTDTKSVVKAKFTEGIRRNYGFYGYGQVHEEQPLPKIEKKTIVFESHLNESSVAPFKVTLPDLPDMANFTRFYSIELEFVDEKRELYTTYPYREPKKIENPDPEEEEKEWFRAEVHRPKDTWSLKIGQEYQVTLNSSRPLKYFVYNIVGRGNILETKRVELEEPKKTVNVTIKPTFLTSPNGRVYFYYVDETGEFRYAEETFSVEVELQNKIEIKAPEEVKPGADVELEIKTPPKSFVGLLAVDQSVLLLGNNNDLNKDSFNWRLNGYETSTPWQGGYSYFPGERSGVVTMTNAYFFYNRTAPISHLQAFGSAGVAGVGGGNFAMRKTAVAHDSAAFHTTTAMMGAAPQAVGFAAEGASAAAPVVRKNFAETWIFADIESTEEEVFKWVKTIPDTITNWVVTGFSLHPVKGLGVTDEKVNVKTFQPFFVSVRLPFSVKRGEVINVPALVFNYLPKQLDVELTLDNEDAEYDFVDASNEVIGDQKRSQKIRVGANEAAGASFLIRPKVIGNILLKFTAISPLAGDAVHKALKVIPEGTTQYQNRAFFINLKDTGEFKNTFQLEVPEEVVPDSERVEFGLVGDLLGPVVKNLENLLRLPSGCGEQTMSKLVPNYLVRDYLKSIKKLTPALDTRIKRNLQEGYQNMLHYRHDDGSFSSFGPYKWRAEDPERNGSTWLTAYVLRSFSKIKDIVDLDEQLLAKGYEFLLTRQAENGSFTETGEYFYGSQRSLLTLTASSLLALLEEEKPKQEAIDKAVSYLSANTAESLELLPKSIAIYALQKAKAPGAAKQVAALKSLAKQEEDRTWWTEDLDKLRTSGNCRRWWCWVWSQDVEITSYALLSLLESEEETADTVLNTVRWLVAQRNSFGGFASSQDTVVGLTALIKFAEKSGYEAAKWEVTVSNKGKREKTEKLTTSEENDLLLQTVEFPQGTKSLEFEAKGTGAALVQISYQYNVVEKVPKQSFKVQTTVLPETSPAKLELGVCVDFVEEGEAKESNMAILEVALPSGYTADEDSFKNIRDIARVRLVETKNGDSVVVVYFENLAKNENKCIPIEAYRTHAVANQKPSSVILYDYYDTNKKATEYYSIDSKLCDICEGDECKSKC</sequence>
<evidence type="ECO:0000256" key="4">
    <source>
        <dbReference type="ARBA" id="ARBA00023157"/>
    </source>
</evidence>
<feature type="chain" id="PRO_5028355208" description="TEP1-F" evidence="9">
    <location>
        <begin position="27"/>
        <end position="1505"/>
    </location>
</feature>
<dbReference type="GO" id="GO:0002376">
    <property type="term" value="P:immune system process"/>
    <property type="evidence" value="ECO:0007669"/>
    <property type="project" value="UniProtKB-KW"/>
</dbReference>
<dbReference type="InterPro" id="IPR047565">
    <property type="entry name" value="Alpha-macroglob_thiol-ester_cl"/>
</dbReference>
<dbReference type="InterPro" id="IPR001599">
    <property type="entry name" value="Macroglobln_a2"/>
</dbReference>
<evidence type="ECO:0000256" key="9">
    <source>
        <dbReference type="SAM" id="SignalP"/>
    </source>
</evidence>
<dbReference type="Pfam" id="PF01835">
    <property type="entry name" value="MG2"/>
    <property type="match status" value="1"/>
</dbReference>
<dbReference type="SMART" id="SM01360">
    <property type="entry name" value="A2M"/>
    <property type="match status" value="1"/>
</dbReference>
<dbReference type="InterPro" id="IPR011625">
    <property type="entry name" value="A2M_N_BRD"/>
</dbReference>
<dbReference type="RefSeq" id="XP_016984791.1">
    <property type="nucleotide sequence ID" value="XM_017129302.1"/>
</dbReference>
<dbReference type="SUPFAM" id="SSF48239">
    <property type="entry name" value="Terpenoid cyclases/Protein prenyltransferases"/>
    <property type="match status" value="1"/>
</dbReference>
<dbReference type="InterPro" id="IPR011626">
    <property type="entry name" value="Alpha-macroglobulin_TED"/>
</dbReference>
<dbReference type="GO" id="GO:0005615">
    <property type="term" value="C:extracellular space"/>
    <property type="evidence" value="ECO:0007669"/>
    <property type="project" value="InterPro"/>
</dbReference>
<dbReference type="FunFam" id="6.20.50.160:FF:000002">
    <property type="entry name" value="Thioester-containing protein 2, isoform B"/>
    <property type="match status" value="1"/>
</dbReference>
<dbReference type="FunFam" id="2.60.40.2950:FF:000001">
    <property type="entry name" value="Thioester-containing protein 2, isoform B"/>
    <property type="match status" value="1"/>
</dbReference>
<dbReference type="Gene3D" id="2.60.40.2950">
    <property type="match status" value="1"/>
</dbReference>
<keyword evidence="2" id="KW-0391">Immunity</keyword>
<dbReference type="PROSITE" id="PS00477">
    <property type="entry name" value="ALPHA_2_MACROGLOBULIN"/>
    <property type="match status" value="1"/>
</dbReference>
<evidence type="ECO:0000256" key="7">
    <source>
        <dbReference type="ARBA" id="ARBA00063781"/>
    </source>
</evidence>
<evidence type="ECO:0000259" key="10">
    <source>
        <dbReference type="SMART" id="SM01359"/>
    </source>
</evidence>
<dbReference type="SMART" id="SM01359">
    <property type="entry name" value="A2M_N_2"/>
    <property type="match status" value="1"/>
</dbReference>
<keyword evidence="3" id="KW-0882">Thioester bond</keyword>
<comment type="function">
    <text evidence="6">Binds covalently through a thioester bond to the pathogen surface resulting in pathogen clearance.</text>
</comment>
<evidence type="ECO:0000256" key="5">
    <source>
        <dbReference type="ARBA" id="ARBA00023180"/>
    </source>
</evidence>
<dbReference type="Gene3D" id="2.20.130.20">
    <property type="match status" value="1"/>
</dbReference>
<dbReference type="SMART" id="SM01361">
    <property type="entry name" value="A2M_recep"/>
    <property type="match status" value="1"/>
</dbReference>
<evidence type="ECO:0000256" key="3">
    <source>
        <dbReference type="ARBA" id="ARBA00022966"/>
    </source>
</evidence>
<keyword evidence="1 9" id="KW-0732">Signal</keyword>